<reference evidence="2" key="1">
    <citation type="journal article" date="2014" name="Front. Microbiol.">
        <title>High frequency of phylogenetically diverse reductive dehalogenase-homologous genes in deep subseafloor sedimentary metagenomes.</title>
        <authorList>
            <person name="Kawai M."/>
            <person name="Futagami T."/>
            <person name="Toyoda A."/>
            <person name="Takaki Y."/>
            <person name="Nishi S."/>
            <person name="Hori S."/>
            <person name="Arai W."/>
            <person name="Tsubouchi T."/>
            <person name="Morono Y."/>
            <person name="Uchiyama I."/>
            <person name="Ito T."/>
            <person name="Fujiyama A."/>
            <person name="Inagaki F."/>
            <person name="Takami H."/>
        </authorList>
    </citation>
    <scope>NUCLEOTIDE SEQUENCE</scope>
    <source>
        <strain evidence="2">Expedition CK06-06</strain>
    </source>
</reference>
<feature type="non-terminal residue" evidence="2">
    <location>
        <position position="1"/>
    </location>
</feature>
<dbReference type="EMBL" id="BARS01016388">
    <property type="protein sequence ID" value="GAF86892.1"/>
    <property type="molecule type" value="Genomic_DNA"/>
</dbReference>
<evidence type="ECO:0000313" key="2">
    <source>
        <dbReference type="EMBL" id="GAF86892.1"/>
    </source>
</evidence>
<organism evidence="2">
    <name type="scientific">marine sediment metagenome</name>
    <dbReference type="NCBI Taxonomy" id="412755"/>
    <lineage>
        <taxon>unclassified sequences</taxon>
        <taxon>metagenomes</taxon>
        <taxon>ecological metagenomes</taxon>
    </lineage>
</organism>
<protein>
    <submittedName>
        <fullName evidence="2">Uncharacterized protein</fullName>
    </submittedName>
</protein>
<proteinExistence type="predicted"/>
<sequence length="77" mass="9147">RVLQDLHGDNPFYLSYGIANWPEVVRVLGKKDKTQFGRWLRHLVQTRMIQLVQKGDRKKRKASTYRYIGSKGDRRTD</sequence>
<evidence type="ECO:0000256" key="1">
    <source>
        <dbReference type="SAM" id="MobiDB-lite"/>
    </source>
</evidence>
<comment type="caution">
    <text evidence="2">The sequence shown here is derived from an EMBL/GenBank/DDBJ whole genome shotgun (WGS) entry which is preliminary data.</text>
</comment>
<feature type="region of interest" description="Disordered" evidence="1">
    <location>
        <begin position="57"/>
        <end position="77"/>
    </location>
</feature>
<name>X0TFG1_9ZZZZ</name>
<gene>
    <name evidence="2" type="ORF">S01H1_26976</name>
</gene>
<accession>X0TFG1</accession>
<dbReference type="AlphaFoldDB" id="X0TFG1"/>